<reference evidence="2 3" key="1">
    <citation type="journal article" date="2015" name="G3 (Bethesda)">
        <title>Insights into Ongoing Evolution of the Hexachlorocyclohexane Catabolic Pathway from Comparative Genomics of Ten Sphingomonadaceae Strains.</title>
        <authorList>
            <person name="Pearce S.L."/>
            <person name="Oakeshott J.G."/>
            <person name="Pandey G."/>
        </authorList>
    </citation>
    <scope>NUCLEOTIDE SEQUENCE [LARGE SCALE GENOMIC DNA]</scope>
    <source>
        <strain evidence="2 3">LL02</strain>
    </source>
</reference>
<dbReference type="Pfam" id="PF05675">
    <property type="entry name" value="DUF817"/>
    <property type="match status" value="1"/>
</dbReference>
<dbReference type="AlphaFoldDB" id="A0A0J7Y6H2"/>
<feature type="transmembrane region" description="Helical" evidence="1">
    <location>
        <begin position="166"/>
        <end position="186"/>
    </location>
</feature>
<evidence type="ECO:0000313" key="2">
    <source>
        <dbReference type="EMBL" id="KMS59451.1"/>
    </source>
</evidence>
<sequence>MSPGGPEPIPHTRFAAIRVRLERFEPRPGWRAWLYEFLLFGFKQGWACLFGALLLGLLLGTHLFYPANAPLARYDFLTLSALGIQIAMLALRLETMEEARVILAFHIVGTVMELFKTAFGSWQYPEASLLRVAGVPLFSGFMYAAVGSYIARVWRIFDFRFSRYPSPALSIALAAAIYVNFFAHHWLTDMRLVLFAALALFFARTRIWFRVWREDRWMPLLLGWLLVALFIWFAENISTFSRAWIYPNQRGGWALVHPSKLGAWYLLMYISFVLVAAVHRPRAKEAPQLAASAHAEMR</sequence>
<dbReference type="RefSeq" id="WP_059150214.1">
    <property type="nucleotide sequence ID" value="NZ_KQ130452.1"/>
</dbReference>
<keyword evidence="1" id="KW-0812">Transmembrane</keyword>
<dbReference type="Proteomes" id="UP000052268">
    <property type="component" value="Unassembled WGS sequence"/>
</dbReference>
<feature type="transmembrane region" description="Helical" evidence="1">
    <location>
        <begin position="221"/>
        <end position="241"/>
    </location>
</feature>
<feature type="transmembrane region" description="Helical" evidence="1">
    <location>
        <begin position="261"/>
        <end position="278"/>
    </location>
</feature>
<proteinExistence type="predicted"/>
<protein>
    <submittedName>
        <fullName evidence="2">Membrane protein</fullName>
    </submittedName>
</protein>
<feature type="transmembrane region" description="Helical" evidence="1">
    <location>
        <begin position="46"/>
        <end position="65"/>
    </location>
</feature>
<comment type="caution">
    <text evidence="2">The sequence shown here is derived from an EMBL/GenBank/DDBJ whole genome shotgun (WGS) entry which is preliminary data.</text>
</comment>
<gene>
    <name evidence="2" type="ORF">V474_09605</name>
</gene>
<accession>A0A0J7Y6H2</accession>
<keyword evidence="3" id="KW-1185">Reference proteome</keyword>
<dbReference type="PIRSF" id="PIRSF009141">
    <property type="entry name" value="UCP009141"/>
    <property type="match status" value="1"/>
</dbReference>
<dbReference type="OrthoDB" id="1550598at2"/>
<evidence type="ECO:0000256" key="1">
    <source>
        <dbReference type="SAM" id="Phobius"/>
    </source>
</evidence>
<dbReference type="InterPro" id="IPR008535">
    <property type="entry name" value="DUF817"/>
</dbReference>
<feature type="transmembrane region" description="Helical" evidence="1">
    <location>
        <begin position="134"/>
        <end position="154"/>
    </location>
</feature>
<feature type="transmembrane region" description="Helical" evidence="1">
    <location>
        <begin position="192"/>
        <end position="209"/>
    </location>
</feature>
<keyword evidence="1" id="KW-0472">Membrane</keyword>
<dbReference type="PATRIC" id="fig|1114963.3.peg.823"/>
<keyword evidence="1" id="KW-1133">Transmembrane helix</keyword>
<evidence type="ECO:0000313" key="3">
    <source>
        <dbReference type="Proteomes" id="UP000052268"/>
    </source>
</evidence>
<feature type="transmembrane region" description="Helical" evidence="1">
    <location>
        <begin position="103"/>
        <end position="122"/>
    </location>
</feature>
<dbReference type="EMBL" id="JACU01000002">
    <property type="protein sequence ID" value="KMS59451.1"/>
    <property type="molecule type" value="Genomic_DNA"/>
</dbReference>
<name>A0A0J7Y6H2_9SPHN</name>
<organism evidence="2 3">
    <name type="scientific">Novosphingobium barchaimii LL02</name>
    <dbReference type="NCBI Taxonomy" id="1114963"/>
    <lineage>
        <taxon>Bacteria</taxon>
        <taxon>Pseudomonadati</taxon>
        <taxon>Pseudomonadota</taxon>
        <taxon>Alphaproteobacteria</taxon>
        <taxon>Sphingomonadales</taxon>
        <taxon>Sphingomonadaceae</taxon>
        <taxon>Novosphingobium</taxon>
    </lineage>
</organism>